<protein>
    <submittedName>
        <fullName evidence="1">Uncharacterized protein</fullName>
    </submittedName>
</protein>
<keyword evidence="2" id="KW-1185">Reference proteome</keyword>
<gene>
    <name evidence="1" type="ORF">BJ138DRAFT_646787</name>
</gene>
<dbReference type="EMBL" id="MU267633">
    <property type="protein sequence ID" value="KAH7913294.1"/>
    <property type="molecule type" value="Genomic_DNA"/>
</dbReference>
<evidence type="ECO:0000313" key="2">
    <source>
        <dbReference type="Proteomes" id="UP000790377"/>
    </source>
</evidence>
<dbReference type="Proteomes" id="UP000790377">
    <property type="component" value="Unassembled WGS sequence"/>
</dbReference>
<proteinExistence type="predicted"/>
<organism evidence="1 2">
    <name type="scientific">Hygrophoropsis aurantiaca</name>
    <dbReference type="NCBI Taxonomy" id="72124"/>
    <lineage>
        <taxon>Eukaryota</taxon>
        <taxon>Fungi</taxon>
        <taxon>Dikarya</taxon>
        <taxon>Basidiomycota</taxon>
        <taxon>Agaricomycotina</taxon>
        <taxon>Agaricomycetes</taxon>
        <taxon>Agaricomycetidae</taxon>
        <taxon>Boletales</taxon>
        <taxon>Coniophorineae</taxon>
        <taxon>Hygrophoropsidaceae</taxon>
        <taxon>Hygrophoropsis</taxon>
    </lineage>
</organism>
<accession>A0ACB8AK45</accession>
<evidence type="ECO:0000313" key="1">
    <source>
        <dbReference type="EMBL" id="KAH7913294.1"/>
    </source>
</evidence>
<comment type="caution">
    <text evidence="1">The sequence shown here is derived from an EMBL/GenBank/DDBJ whole genome shotgun (WGS) entry which is preliminary data.</text>
</comment>
<name>A0ACB8AK45_9AGAM</name>
<reference evidence="1" key="1">
    <citation type="journal article" date="2021" name="New Phytol.">
        <title>Evolutionary innovations through gain and loss of genes in the ectomycorrhizal Boletales.</title>
        <authorList>
            <person name="Wu G."/>
            <person name="Miyauchi S."/>
            <person name="Morin E."/>
            <person name="Kuo A."/>
            <person name="Drula E."/>
            <person name="Varga T."/>
            <person name="Kohler A."/>
            <person name="Feng B."/>
            <person name="Cao Y."/>
            <person name="Lipzen A."/>
            <person name="Daum C."/>
            <person name="Hundley H."/>
            <person name="Pangilinan J."/>
            <person name="Johnson J."/>
            <person name="Barry K."/>
            <person name="LaButti K."/>
            <person name="Ng V."/>
            <person name="Ahrendt S."/>
            <person name="Min B."/>
            <person name="Choi I.G."/>
            <person name="Park H."/>
            <person name="Plett J.M."/>
            <person name="Magnuson J."/>
            <person name="Spatafora J.W."/>
            <person name="Nagy L.G."/>
            <person name="Henrissat B."/>
            <person name="Grigoriev I.V."/>
            <person name="Yang Z.L."/>
            <person name="Xu J."/>
            <person name="Martin F.M."/>
        </authorList>
    </citation>
    <scope>NUCLEOTIDE SEQUENCE</scope>
    <source>
        <strain evidence="1">ATCC 28755</strain>
    </source>
</reference>
<sequence length="75" mass="8578">MFGLMLVAVLNSFLQPLPPPFTALIFAIILDDERILLVPQQNPSFISRSPTSIDIKLLPFKDLRRWIDHTSICEN</sequence>